<dbReference type="Proteomes" id="UP001140234">
    <property type="component" value="Unassembled WGS sequence"/>
</dbReference>
<evidence type="ECO:0000313" key="1">
    <source>
        <dbReference type="EMBL" id="KAJ2773485.1"/>
    </source>
</evidence>
<gene>
    <name evidence="1" type="ORF">IWQ57_001272</name>
</gene>
<dbReference type="EMBL" id="JANBUJ010000218">
    <property type="protein sequence ID" value="KAJ2773485.1"/>
    <property type="molecule type" value="Genomic_DNA"/>
</dbReference>
<reference evidence="1" key="1">
    <citation type="submission" date="2022-07" db="EMBL/GenBank/DDBJ databases">
        <title>Phylogenomic reconstructions and comparative analyses of Kickxellomycotina fungi.</title>
        <authorList>
            <person name="Reynolds N.K."/>
            <person name="Stajich J.E."/>
            <person name="Barry K."/>
            <person name="Grigoriev I.V."/>
            <person name="Crous P."/>
            <person name="Smith M.E."/>
        </authorList>
    </citation>
    <scope>NUCLEOTIDE SEQUENCE</scope>
    <source>
        <strain evidence="1">CBS 109366</strain>
    </source>
</reference>
<comment type="caution">
    <text evidence="1">The sequence shown here is derived from an EMBL/GenBank/DDBJ whole genome shotgun (WGS) entry which is preliminary data.</text>
</comment>
<sequence>MADAREDGGAGGTGGGWKDFVAGSVAGAAQVVVGHPLDTIKVRMQIEGPGVFRGPVDCLLKTVRNEGLLGMYKGMASPLVGIAAVNSLLFWAYSLGKTLQTGSPAATPTLGQVAIAGAGAGVVNSVLASPVELLKVRLQAQYGSPGSAPAFRGPVALARHLVRQFGARGIAWGFWATVAREIPAYAAFYTGFEFAKRRFAQALAGGDADRLGPLPLMASGSVGGVSYWVASYPLDVVKSRVQNSAAPPRGLGYIAAAAREIAAEQGWRGFFRGFSPSVLRSIPAAAVTFATYELVMRALNSGQRQLQ</sequence>
<keyword evidence="2" id="KW-1185">Reference proteome</keyword>
<organism evidence="1 2">
    <name type="scientific">Coemansia nantahalensis</name>
    <dbReference type="NCBI Taxonomy" id="2789366"/>
    <lineage>
        <taxon>Eukaryota</taxon>
        <taxon>Fungi</taxon>
        <taxon>Fungi incertae sedis</taxon>
        <taxon>Zoopagomycota</taxon>
        <taxon>Kickxellomycotina</taxon>
        <taxon>Kickxellomycetes</taxon>
        <taxon>Kickxellales</taxon>
        <taxon>Kickxellaceae</taxon>
        <taxon>Coemansia</taxon>
    </lineage>
</organism>
<evidence type="ECO:0000313" key="2">
    <source>
        <dbReference type="Proteomes" id="UP001140234"/>
    </source>
</evidence>
<protein>
    <submittedName>
        <fullName evidence="1">Uncharacterized protein</fullName>
    </submittedName>
</protein>
<accession>A0ACC1K4J6</accession>
<name>A0ACC1K4J6_9FUNG</name>
<proteinExistence type="predicted"/>